<protein>
    <submittedName>
        <fullName evidence="1">Uncharacterized protein</fullName>
    </submittedName>
</protein>
<sequence>MCTDESNKNLTVIIVDLYNQSVLIAFNIEHNAIIR</sequence>
<reference evidence="1 2" key="1">
    <citation type="submission" date="2018-03" db="EMBL/GenBank/DDBJ databases">
        <title>Phenotypic and genomic properties of Cyclonatronum proteinivorum gen. nov., sp. nov., a haloalkaliphilic bacteroidete from soda lakes possessing Na+-translocating rhodopsin.</title>
        <authorList>
            <person name="Toshchakov S.V."/>
            <person name="Korzhenkov A."/>
            <person name="Samarov N.I."/>
            <person name="Kublanov I.V."/>
            <person name="Muntyan M.S."/>
            <person name="Sorokin D.Y."/>
        </authorList>
    </citation>
    <scope>NUCLEOTIDE SEQUENCE [LARGE SCALE GENOMIC DNA]</scope>
    <source>
        <strain evidence="1 2">Omega</strain>
    </source>
</reference>
<dbReference type="Proteomes" id="UP000254808">
    <property type="component" value="Chromosome"/>
</dbReference>
<gene>
    <name evidence="1" type="ORF">CYPRO_3026</name>
</gene>
<evidence type="ECO:0000313" key="2">
    <source>
        <dbReference type="Proteomes" id="UP000254808"/>
    </source>
</evidence>
<name>A0A345UP61_9BACT</name>
<dbReference type="KEGG" id="cprv:CYPRO_3026"/>
<dbReference type="EMBL" id="CP027806">
    <property type="protein sequence ID" value="AXJ02263.1"/>
    <property type="molecule type" value="Genomic_DNA"/>
</dbReference>
<dbReference type="AlphaFoldDB" id="A0A345UP61"/>
<evidence type="ECO:0000313" key="1">
    <source>
        <dbReference type="EMBL" id="AXJ02263.1"/>
    </source>
</evidence>
<proteinExistence type="predicted"/>
<accession>A0A345UP61</accession>
<keyword evidence="2" id="KW-1185">Reference proteome</keyword>
<organism evidence="1 2">
    <name type="scientific">Cyclonatronum proteinivorum</name>
    <dbReference type="NCBI Taxonomy" id="1457365"/>
    <lineage>
        <taxon>Bacteria</taxon>
        <taxon>Pseudomonadati</taxon>
        <taxon>Balneolota</taxon>
        <taxon>Balneolia</taxon>
        <taxon>Balneolales</taxon>
        <taxon>Cyclonatronaceae</taxon>
        <taxon>Cyclonatronum</taxon>
    </lineage>
</organism>